<dbReference type="InterPro" id="IPR017871">
    <property type="entry name" value="ABC_transporter-like_CS"/>
</dbReference>
<dbReference type="EMBL" id="OVEO01000008">
    <property type="protein sequence ID" value="SPQ97875.1"/>
    <property type="molecule type" value="Genomic_DNA"/>
</dbReference>
<dbReference type="InterPro" id="IPR039421">
    <property type="entry name" value="Type_1_exporter"/>
</dbReference>
<dbReference type="SUPFAM" id="SSF90123">
    <property type="entry name" value="ABC transporter transmembrane region"/>
    <property type="match status" value="1"/>
</dbReference>
<evidence type="ECO:0000256" key="3">
    <source>
        <dbReference type="ARBA" id="ARBA00022692"/>
    </source>
</evidence>
<geneLocation type="mitochondrion" evidence="12"/>
<evidence type="ECO:0000313" key="11">
    <source>
        <dbReference type="EMBL" id="CEO97573.1"/>
    </source>
</evidence>
<dbReference type="InterPro" id="IPR027417">
    <property type="entry name" value="P-loop_NTPase"/>
</dbReference>
<dbReference type="InterPro" id="IPR003439">
    <property type="entry name" value="ABC_transporter-like_ATP-bd"/>
</dbReference>
<feature type="transmembrane region" description="Helical" evidence="8">
    <location>
        <begin position="47"/>
        <end position="68"/>
    </location>
</feature>
<feature type="domain" description="ABC transmembrane type-1" evidence="10">
    <location>
        <begin position="62"/>
        <end position="344"/>
    </location>
</feature>
<dbReference type="InterPro" id="IPR036640">
    <property type="entry name" value="ABC1_TM_sf"/>
</dbReference>
<dbReference type="Pfam" id="PF00664">
    <property type="entry name" value="ABC_membrane"/>
    <property type="match status" value="1"/>
</dbReference>
<keyword evidence="6 8" id="KW-1133">Transmembrane helix</keyword>
<evidence type="ECO:0000256" key="7">
    <source>
        <dbReference type="ARBA" id="ARBA00023136"/>
    </source>
</evidence>
<sequence>MSVSMQRGVVSSAPYARLPDKDEEAVNGRAAPPPRTKMQLMGRAWRSVWPVGAIGIRVRFGVSVLLLLTGKVLDLAPPFALKLVVDDLTAPAGPKFPLVGLLLFGISRFLSACVGELRNIVYATVSANAERIVALDVLEHLLNLSFRYHISRKTGSVLRSVSRGASSFSDVIRIFLFQFCPVILQVVLVCTLLLVRFDWWFALITFLSITLYVVYTIFTTGWRDKHRRHLADKDNAFNQRAVDCLLNYETVKYFNAEEHEKRRYDIALREYRDASILSQQSLSVLNMGQNFIISIGVTSAMFLAADQVSRGEQSVGDFMMIQQFILTLYTPLGFLGTYWRMINQALVDVESMLNILEENVEVKDIPLAPSLHVDKAHIEFRNVSFSYKPGQPLLKGISFEVKPGQTVALVGASGAGKSTIGRLLYRFFDVTDGQILIDGQNIAHVSQQSLRRSIGIVPQDCVLFNDSFAYNIGYGIKSRQLTDASMDDIVAAAKAASIHDFIMSQPEGYETKCGERGLRLSGGERQRIAIARAILKNPAIMLYDEATSSLDTITEQAIQSSLTEIAKGRSVLCVAHRLSTVVNSSRIIVLKDGEIAESGTHNELLARNGIYADMWRRQQNQAQLEGSLADLDRPLRS</sequence>
<name>A0A0G4IQD8_PLABS</name>
<dbReference type="OrthoDB" id="6500128at2759"/>
<evidence type="ECO:0000259" key="9">
    <source>
        <dbReference type="PROSITE" id="PS50893"/>
    </source>
</evidence>
<dbReference type="Proteomes" id="UP000039324">
    <property type="component" value="Unassembled WGS sequence"/>
</dbReference>
<feature type="transmembrane region" description="Helical" evidence="8">
    <location>
        <begin position="88"/>
        <end position="110"/>
    </location>
</feature>
<dbReference type="FunFam" id="3.40.50.300:FF:000186">
    <property type="entry name" value="ATP-binding cassette sub-family B member 7, mitochondrial"/>
    <property type="match status" value="1"/>
</dbReference>
<dbReference type="Gene3D" id="3.40.50.300">
    <property type="entry name" value="P-loop containing nucleotide triphosphate hydrolases"/>
    <property type="match status" value="1"/>
</dbReference>
<dbReference type="GO" id="GO:0005524">
    <property type="term" value="F:ATP binding"/>
    <property type="evidence" value="ECO:0007669"/>
    <property type="project" value="UniProtKB-KW"/>
</dbReference>
<dbReference type="InterPro" id="IPR011527">
    <property type="entry name" value="ABC1_TM_dom"/>
</dbReference>
<dbReference type="GO" id="GO:0016887">
    <property type="term" value="F:ATP hydrolysis activity"/>
    <property type="evidence" value="ECO:0007669"/>
    <property type="project" value="InterPro"/>
</dbReference>
<evidence type="ECO:0000256" key="6">
    <source>
        <dbReference type="ARBA" id="ARBA00022989"/>
    </source>
</evidence>
<comment type="subcellular location">
    <subcellularLocation>
        <location evidence="1">Mitochondrion membrane</location>
        <topology evidence="1">Multi-pass membrane protein</topology>
    </subcellularLocation>
</comment>
<evidence type="ECO:0000256" key="1">
    <source>
        <dbReference type="ARBA" id="ARBA00004225"/>
    </source>
</evidence>
<keyword evidence="5" id="KW-0067">ATP-binding</keyword>
<dbReference type="SUPFAM" id="SSF52540">
    <property type="entry name" value="P-loop containing nucleoside triphosphate hydrolases"/>
    <property type="match status" value="1"/>
</dbReference>
<keyword evidence="12" id="KW-0496">Mitochondrion</keyword>
<dbReference type="PANTHER" id="PTHR24221">
    <property type="entry name" value="ATP-BINDING CASSETTE SUB-FAMILY B"/>
    <property type="match status" value="1"/>
</dbReference>
<proteinExistence type="predicted"/>
<dbReference type="Pfam" id="PF00005">
    <property type="entry name" value="ABC_tran"/>
    <property type="match status" value="1"/>
</dbReference>
<dbReference type="AlphaFoldDB" id="A0A0G4IQD8"/>
<evidence type="ECO:0000313" key="12">
    <source>
        <dbReference type="EMBL" id="SPQ97875.1"/>
    </source>
</evidence>
<keyword evidence="7 8" id="KW-0472">Membrane</keyword>
<dbReference type="PANTHER" id="PTHR24221:SF402">
    <property type="entry name" value="IRON-SULFUR CLUSTERS TRANSPORTER ABCB7, MITOCHONDRIAL"/>
    <property type="match status" value="1"/>
</dbReference>
<keyword evidence="3 8" id="KW-0812">Transmembrane</keyword>
<dbReference type="PROSITE" id="PS50893">
    <property type="entry name" value="ABC_TRANSPORTER_2"/>
    <property type="match status" value="1"/>
</dbReference>
<accession>A0A0G4IQD8</accession>
<evidence type="ECO:0000313" key="13">
    <source>
        <dbReference type="Proteomes" id="UP000039324"/>
    </source>
</evidence>
<dbReference type="Proteomes" id="UP000290189">
    <property type="component" value="Unassembled WGS sequence"/>
</dbReference>
<feature type="transmembrane region" description="Helical" evidence="8">
    <location>
        <begin position="171"/>
        <end position="194"/>
    </location>
</feature>
<gene>
    <name evidence="11" type="ORF">PBRA_000918</name>
    <name evidence="12" type="ORF">PLBR_LOCUS5090</name>
</gene>
<feature type="domain" description="ABC transporter" evidence="9">
    <location>
        <begin position="378"/>
        <end position="617"/>
    </location>
</feature>
<dbReference type="GO" id="GO:0005743">
    <property type="term" value="C:mitochondrial inner membrane"/>
    <property type="evidence" value="ECO:0007669"/>
    <property type="project" value="TreeGrafter"/>
</dbReference>
<evidence type="ECO:0000256" key="2">
    <source>
        <dbReference type="ARBA" id="ARBA00022448"/>
    </source>
</evidence>
<evidence type="ECO:0000256" key="5">
    <source>
        <dbReference type="ARBA" id="ARBA00022840"/>
    </source>
</evidence>
<dbReference type="CDD" id="cd18582">
    <property type="entry name" value="ABC_6TM_ATM1_ABCB7"/>
    <property type="match status" value="1"/>
</dbReference>
<organism evidence="11 13">
    <name type="scientific">Plasmodiophora brassicae</name>
    <name type="common">Clubroot disease agent</name>
    <dbReference type="NCBI Taxonomy" id="37360"/>
    <lineage>
        <taxon>Eukaryota</taxon>
        <taxon>Sar</taxon>
        <taxon>Rhizaria</taxon>
        <taxon>Endomyxa</taxon>
        <taxon>Phytomyxea</taxon>
        <taxon>Plasmodiophorida</taxon>
        <taxon>Plasmodiophoridae</taxon>
        <taxon>Plasmodiophora</taxon>
    </lineage>
</organism>
<dbReference type="GO" id="GO:0140359">
    <property type="term" value="F:ABC-type transporter activity"/>
    <property type="evidence" value="ECO:0007669"/>
    <property type="project" value="InterPro"/>
</dbReference>
<feature type="transmembrane region" description="Helical" evidence="8">
    <location>
        <begin position="200"/>
        <end position="218"/>
    </location>
</feature>
<dbReference type="STRING" id="37360.A0A0G4IQD8"/>
<dbReference type="GO" id="GO:0006879">
    <property type="term" value="P:intracellular iron ion homeostasis"/>
    <property type="evidence" value="ECO:0007669"/>
    <property type="project" value="TreeGrafter"/>
</dbReference>
<dbReference type="InterPro" id="IPR003593">
    <property type="entry name" value="AAA+_ATPase"/>
</dbReference>
<evidence type="ECO:0000313" key="14">
    <source>
        <dbReference type="Proteomes" id="UP000290189"/>
    </source>
</evidence>
<keyword evidence="4" id="KW-0547">Nucleotide-binding</keyword>
<dbReference type="PROSITE" id="PS50929">
    <property type="entry name" value="ABC_TM1F"/>
    <property type="match status" value="1"/>
</dbReference>
<dbReference type="EMBL" id="CDSF01000079">
    <property type="protein sequence ID" value="CEO97573.1"/>
    <property type="molecule type" value="Genomic_DNA"/>
</dbReference>
<evidence type="ECO:0000256" key="4">
    <source>
        <dbReference type="ARBA" id="ARBA00022741"/>
    </source>
</evidence>
<evidence type="ECO:0000256" key="8">
    <source>
        <dbReference type="SAM" id="Phobius"/>
    </source>
</evidence>
<keyword evidence="13" id="KW-1185">Reference proteome</keyword>
<reference evidence="11 13" key="1">
    <citation type="submission" date="2015-02" db="EMBL/GenBank/DDBJ databases">
        <authorList>
            <person name="Chooi Y.-H."/>
        </authorList>
    </citation>
    <scope>NUCLEOTIDE SEQUENCE [LARGE SCALE GENOMIC DNA]</scope>
    <source>
        <strain evidence="11">E3</strain>
    </source>
</reference>
<dbReference type="PROSITE" id="PS00211">
    <property type="entry name" value="ABC_TRANSPORTER_1"/>
    <property type="match status" value="1"/>
</dbReference>
<evidence type="ECO:0008006" key="15">
    <source>
        <dbReference type="Google" id="ProtNLM"/>
    </source>
</evidence>
<dbReference type="OMA" id="VTIYMAK"/>
<protein>
    <recommendedName>
        <fullName evidence="15">ABC transporter domain-containing protein</fullName>
    </recommendedName>
</protein>
<reference evidence="12 14" key="2">
    <citation type="submission" date="2018-03" db="EMBL/GenBank/DDBJ databases">
        <authorList>
            <person name="Fogelqvist J."/>
        </authorList>
    </citation>
    <scope>NUCLEOTIDE SEQUENCE [LARGE SCALE GENOMIC DNA]</scope>
</reference>
<dbReference type="SMART" id="SM00382">
    <property type="entry name" value="AAA"/>
    <property type="match status" value="1"/>
</dbReference>
<keyword evidence="2" id="KW-0813">Transport</keyword>
<evidence type="ECO:0000259" key="10">
    <source>
        <dbReference type="PROSITE" id="PS50929"/>
    </source>
</evidence>
<dbReference type="Gene3D" id="1.20.1560.10">
    <property type="entry name" value="ABC transporter type 1, transmembrane domain"/>
    <property type="match status" value="1"/>
</dbReference>